<comment type="caution">
    <text evidence="9">The sequence shown here is derived from an EMBL/GenBank/DDBJ whole genome shotgun (WGS) entry which is preliminary data.</text>
</comment>
<dbReference type="InterPro" id="IPR013783">
    <property type="entry name" value="Ig-like_fold"/>
</dbReference>
<name>A0A0F3KPP9_9GAMM</name>
<dbReference type="CDD" id="cd11344">
    <property type="entry name" value="AmyAc_GlgE_like"/>
    <property type="match status" value="1"/>
</dbReference>
<evidence type="ECO:0000256" key="3">
    <source>
        <dbReference type="ARBA" id="ARBA00022679"/>
    </source>
</evidence>
<dbReference type="GO" id="GO:0004553">
    <property type="term" value="F:hydrolase activity, hydrolyzing O-glycosyl compounds"/>
    <property type="evidence" value="ECO:0007669"/>
    <property type="project" value="InterPro"/>
</dbReference>
<dbReference type="InterPro" id="IPR017853">
    <property type="entry name" value="GH"/>
</dbReference>
<dbReference type="GO" id="GO:0030979">
    <property type="term" value="P:alpha-glucan biosynthetic process"/>
    <property type="evidence" value="ECO:0007669"/>
    <property type="project" value="UniProtKB-UniRule"/>
</dbReference>
<comment type="catalytic activity">
    <reaction evidence="5 6">
        <text>alpha-maltose 1-phosphate + [(1-&gt;4)-alpha-D-glucosyl](n) = [(1-&gt;4)-alpha-D-glucosyl](n+2) + phosphate</text>
        <dbReference type="Rhea" id="RHEA:42692"/>
        <dbReference type="Rhea" id="RHEA-COMP:9584"/>
        <dbReference type="Rhea" id="RHEA-COMP:10183"/>
        <dbReference type="ChEBI" id="CHEBI:15444"/>
        <dbReference type="ChEBI" id="CHEBI:43474"/>
        <dbReference type="ChEBI" id="CHEBI:63576"/>
        <dbReference type="EC" id="2.4.99.16"/>
    </reaction>
</comment>
<keyword evidence="2 6" id="KW-0328">Glycosyltransferase</keyword>
<dbReference type="Gene3D" id="1.20.58.80">
    <property type="entry name" value="Phosphotransferase system, lactose/cellobiose-type IIA subunit"/>
    <property type="match status" value="1"/>
</dbReference>
<proteinExistence type="inferred from homology"/>
<dbReference type="Pfam" id="PF11896">
    <property type="entry name" value="GlgE_dom_N_S"/>
    <property type="match status" value="1"/>
</dbReference>
<evidence type="ECO:0000256" key="6">
    <source>
        <dbReference type="HAMAP-Rule" id="MF_02124"/>
    </source>
</evidence>
<dbReference type="InterPro" id="IPR026585">
    <property type="entry name" value="GlgE"/>
</dbReference>
<dbReference type="PATRIC" id="fig|345309.4.peg.1614"/>
<evidence type="ECO:0000256" key="4">
    <source>
        <dbReference type="ARBA" id="ARBA00023277"/>
    </source>
</evidence>
<feature type="region of interest" description="Disordered" evidence="7">
    <location>
        <begin position="689"/>
        <end position="714"/>
    </location>
</feature>
<dbReference type="Gene3D" id="3.20.20.80">
    <property type="entry name" value="Glycosidases"/>
    <property type="match status" value="2"/>
</dbReference>
<feature type="binding site" evidence="6">
    <location>
        <position position="750"/>
    </location>
    <ligand>
        <name>alpha-maltose 1-phosphate</name>
        <dbReference type="ChEBI" id="CHEBI:63576"/>
    </ligand>
</feature>
<organism evidence="9 10">
    <name type="scientific">Luteibacter yeojuensis</name>
    <dbReference type="NCBI Taxonomy" id="345309"/>
    <lineage>
        <taxon>Bacteria</taxon>
        <taxon>Pseudomonadati</taxon>
        <taxon>Pseudomonadota</taxon>
        <taxon>Gammaproteobacteria</taxon>
        <taxon>Lysobacterales</taxon>
        <taxon>Rhodanobacteraceae</taxon>
        <taxon>Luteibacter</taxon>
    </lineage>
</organism>
<evidence type="ECO:0000256" key="5">
    <source>
        <dbReference type="ARBA" id="ARBA00048735"/>
    </source>
</evidence>
<dbReference type="Pfam" id="PF21702">
    <property type="entry name" value="GLGE_C"/>
    <property type="match status" value="1"/>
</dbReference>
<dbReference type="SMART" id="SM00642">
    <property type="entry name" value="Aamy"/>
    <property type="match status" value="1"/>
</dbReference>
<comment type="subunit">
    <text evidence="1 6">Homodimer.</text>
</comment>
<evidence type="ECO:0000256" key="7">
    <source>
        <dbReference type="SAM" id="MobiDB-lite"/>
    </source>
</evidence>
<accession>A0A0F3KPP9</accession>
<dbReference type="EMBL" id="JZRB01000023">
    <property type="protein sequence ID" value="KJV33136.1"/>
    <property type="molecule type" value="Genomic_DNA"/>
</dbReference>
<evidence type="ECO:0000313" key="9">
    <source>
        <dbReference type="EMBL" id="KJV33136.1"/>
    </source>
</evidence>
<evidence type="ECO:0000259" key="8">
    <source>
        <dbReference type="SMART" id="SM00642"/>
    </source>
</evidence>
<dbReference type="InterPro" id="IPR013780">
    <property type="entry name" value="Glyco_hydro_b"/>
</dbReference>
<evidence type="ECO:0000313" key="10">
    <source>
        <dbReference type="Proteomes" id="UP000033651"/>
    </source>
</evidence>
<feature type="domain" description="Glycosyl hydrolase family 13 catalytic" evidence="8">
    <location>
        <begin position="642"/>
        <end position="968"/>
    </location>
</feature>
<dbReference type="InterPro" id="IPR049171">
    <property type="entry name" value="GLGE_C"/>
</dbReference>
<gene>
    <name evidence="6" type="primary">glgE</name>
    <name evidence="9" type="ORF">VI08_11340</name>
</gene>
<comment type="function">
    <text evidence="6">Maltosyltransferase that uses maltose 1-phosphate (M1P) as the sugar donor to elongate linear or branched alpha-(1-&gt;4)-glucans. Is involved in a branched alpha-glucan biosynthetic pathway from trehalose, together with TreS, Mak and GlgB.</text>
</comment>
<dbReference type="InterPro" id="IPR021828">
    <property type="entry name" value="GlgE_dom_N/S"/>
</dbReference>
<evidence type="ECO:0000256" key="2">
    <source>
        <dbReference type="ARBA" id="ARBA00022676"/>
    </source>
</evidence>
<feature type="binding site" evidence="6">
    <location>
        <position position="785"/>
    </location>
    <ligand>
        <name>alpha-maltose 1-phosphate</name>
        <dbReference type="ChEBI" id="CHEBI:63576"/>
    </ligand>
</feature>
<dbReference type="SUPFAM" id="SSF51445">
    <property type="entry name" value="(Trans)glycosidases"/>
    <property type="match status" value="2"/>
</dbReference>
<dbReference type="OrthoDB" id="9805159at2"/>
<dbReference type="Gene3D" id="2.60.40.1180">
    <property type="entry name" value="Golgi alpha-mannosidase II"/>
    <property type="match status" value="1"/>
</dbReference>
<comment type="similarity">
    <text evidence="6">Belongs to the glycosyl hydrolase 13 family. GlgE subfamily.</text>
</comment>
<dbReference type="PANTHER" id="PTHR47786:SF2">
    <property type="entry name" value="GLYCOSYL HYDROLASE FAMILY 13 CATALYTIC DOMAIN-CONTAINING PROTEIN"/>
    <property type="match status" value="1"/>
</dbReference>
<dbReference type="AlphaFoldDB" id="A0A0F3KPP9"/>
<dbReference type="Proteomes" id="UP000033651">
    <property type="component" value="Unassembled WGS sequence"/>
</dbReference>
<feature type="binding site" evidence="6">
    <location>
        <position position="823"/>
    </location>
    <ligand>
        <name>alpha-maltose 1-phosphate</name>
        <dbReference type="ChEBI" id="CHEBI:63576"/>
    </ligand>
</feature>
<dbReference type="Gene3D" id="2.60.40.10">
    <property type="entry name" value="Immunoglobulins"/>
    <property type="match status" value="1"/>
</dbReference>
<dbReference type="InterPro" id="IPR006047">
    <property type="entry name" value="GH13_cat_dom"/>
</dbReference>
<protein>
    <recommendedName>
        <fullName evidence="6">Alpha-1,4-glucan:maltose-1-phosphate maltosyltransferase</fullName>
        <shortName evidence="6">GMPMT</shortName>
        <ecNumber evidence="6">2.4.99.16</ecNumber>
    </recommendedName>
    <alternativeName>
        <fullName evidence="6">(1-&gt;4)-alpha-D-glucan:maltose-1-phosphate alpha-D-maltosyltransferase</fullName>
    </alternativeName>
</protein>
<keyword evidence="3 6" id="KW-0808">Transferase</keyword>
<dbReference type="EC" id="2.4.99.16" evidence="6"/>
<feature type="binding site" evidence="6">
    <location>
        <begin position="962"/>
        <end position="963"/>
    </location>
    <ligand>
        <name>alpha-maltose 1-phosphate</name>
        <dbReference type="ChEBI" id="CHEBI:63576"/>
    </ligand>
</feature>
<feature type="site" description="Transition state stabilizer" evidence="6">
    <location>
        <position position="909"/>
    </location>
</feature>
<feature type="active site" description="Proton donor" evidence="6">
    <location>
        <position position="851"/>
    </location>
</feature>
<keyword evidence="10" id="KW-1185">Reference proteome</keyword>
<feature type="binding site" evidence="6">
    <location>
        <position position="690"/>
    </location>
    <ligand>
        <name>alpha-maltose 1-phosphate</name>
        <dbReference type="ChEBI" id="CHEBI:63576"/>
    </ligand>
</feature>
<dbReference type="PANTHER" id="PTHR47786">
    <property type="entry name" value="ALPHA-1,4-GLUCAN:MALTOSE-1-PHOSPHATE MALTOSYLTRANSFERASE"/>
    <property type="match status" value="1"/>
</dbReference>
<feature type="active site" description="Nucleophile" evidence="6">
    <location>
        <position position="822"/>
    </location>
</feature>
<reference evidence="9 10" key="1">
    <citation type="submission" date="2015-03" db="EMBL/GenBank/DDBJ databases">
        <title>Draft genome sequence of Luteibacter yeojuensis strain SU11.</title>
        <authorList>
            <person name="Sulaiman J."/>
            <person name="Priya K."/>
            <person name="Chan K.-G."/>
        </authorList>
    </citation>
    <scope>NUCLEOTIDE SEQUENCE [LARGE SCALE GENOMIC DNA]</scope>
    <source>
        <strain evidence="9 10">SU11</strain>
    </source>
</reference>
<sequence>MSASMRAPFCIYYLHPLLAGPMTGWNAWIDHAAGLGFRQLLIAPPFETSPAGDVFVTRDFDRMNPALQANGDATTRLEQLAKACRARNLELWLDLPLDELAADAPVRNENPGWFRAVATEHGTPDPRWTPSESDSARWRLNDPDVAQAATRWWVDRLRKWAKAGVLGFRVMHPQRLKASLWRSLIDGVHADSPGVGFVAWTPGDTPDDLASLQGAGFDAVVSSSAWWDFRAPWFAEEAARLQAVAPALACTEQPFAARLGDALGEENQLDHAYRRAIAFAATSPAGWLMPMGFEYAAHDALDPRRGSPITPRDIERTAAADLTDTVRAANKAVGEDVPAAPRVTTHGGVATFLTVDGADPRTAPSATLTLVNASLDREALVVAGDALAGAASHFAPWTTPDGRKVFDQGDSVVLDPGAVLTLTGTPGTPVKRKLGASAQKDALAAATKAPRVAVENVQPTVDGGQFPAKRVVGQPVTVTADVFVDGHEVLAARLRYRAADEKAWREVVLEPVNNDIHAATFTPTRVGRHEFQVEAWRDPYGSYHHELEVKHAAGVNVALELEEGRLMVEARAKDTTGPKAKALRSLAATVARAEGEQRVALLLADSTVELMAVTDPRTRSTVTPAYVLEVDRREAMFASWYELFPRSMTDDKAKHGTFRNTIARLPAIRDMGFDVLYFPPIHPIGKAFRKGPNNTLTPGPDDPGSPYAIGSPDGGHDAIHPQLGTLDDFRALRDAAQAHGLELALDFAIQCSPDHPWLKEHPEWFDWRPDGTIKYAENPPKKYQDIVNVDFYADGAVPSLWQALCDAVLFWAGEGVRTFRVDNPHTKPFPFWEWMIARVRAKYPDALFLSEAFTRPKPMYRLAKVGFSQSYTYFTWRNSKQEFIDYLTELTTTPPKDFFRPNFFVNTPDINPYFLQTSGRPGFLIRTALATTLSGLWGMYSGFEICEAAPMPGKEEYLDSEKYEIRIRDFDAPGNIVAEITQLNHIRRAHPALQTHLGVRFLPASNDQVLFFEKRAGDDIVLVAISMDPYNAQAADLTLPVGDWGYGADDALDIHDLLHTQPLAWRGPNQHVWLGLGQPYAVWHVRLPGV</sequence>
<evidence type="ECO:0000256" key="1">
    <source>
        <dbReference type="ARBA" id="ARBA00011738"/>
    </source>
</evidence>
<dbReference type="GO" id="GO:0016758">
    <property type="term" value="F:hexosyltransferase activity"/>
    <property type="evidence" value="ECO:0007669"/>
    <property type="project" value="UniProtKB-UniRule"/>
</dbReference>
<dbReference type="HAMAP" id="MF_02124">
    <property type="entry name" value="GlgE"/>
    <property type="match status" value="1"/>
</dbReference>
<keyword evidence="4 6" id="KW-0119">Carbohydrate metabolism</keyword>